<feature type="domain" description="Thioredoxin" evidence="2">
    <location>
        <begin position="20"/>
        <end position="105"/>
    </location>
</feature>
<dbReference type="RefSeq" id="XP_003032402.1">
    <property type="nucleotide sequence ID" value="XM_003032356.1"/>
</dbReference>
<evidence type="ECO:0000313" key="4">
    <source>
        <dbReference type="Proteomes" id="UP000007431"/>
    </source>
</evidence>
<keyword evidence="4" id="KW-1185">Reference proteome</keyword>
<dbReference type="OMA" id="MPLITDF"/>
<sequence length="116" mass="13024">MPIRSLEKPPLSELAGVPEKFVIFYSSVVDGQLWCPYCRDVEDRVQKTFSAEGAPDLLIVHVGDRPEWKTPDAIYRKEPWSVTGVPTLIKLDSEGKEVARLSGTKILDGLDQIIRD</sequence>
<dbReference type="EMBL" id="GL377306">
    <property type="protein sequence ID" value="EFI97499.1"/>
    <property type="molecule type" value="Genomic_DNA"/>
</dbReference>
<dbReference type="VEuPathDB" id="FungiDB:SCHCODRAFT_02278749"/>
<dbReference type="GO" id="GO:0005829">
    <property type="term" value="C:cytosol"/>
    <property type="evidence" value="ECO:0007669"/>
    <property type="project" value="TreeGrafter"/>
</dbReference>
<dbReference type="PANTHER" id="PTHR12452">
    <property type="entry name" value="42-9-9 PROTEIN-RELATED"/>
    <property type="match status" value="1"/>
</dbReference>
<proteinExistence type="inferred from homology"/>
<dbReference type="FunCoup" id="D8Q600">
    <property type="interactions" value="304"/>
</dbReference>
<evidence type="ECO:0000256" key="1">
    <source>
        <dbReference type="ARBA" id="ARBA00008987"/>
    </source>
</evidence>
<organism evidence="4">
    <name type="scientific">Schizophyllum commune (strain H4-8 / FGSC 9210)</name>
    <name type="common">Split gill fungus</name>
    <dbReference type="NCBI Taxonomy" id="578458"/>
    <lineage>
        <taxon>Eukaryota</taxon>
        <taxon>Fungi</taxon>
        <taxon>Dikarya</taxon>
        <taxon>Basidiomycota</taxon>
        <taxon>Agaricomycotina</taxon>
        <taxon>Agaricomycetes</taxon>
        <taxon>Agaricomycetidae</taxon>
        <taxon>Agaricales</taxon>
        <taxon>Schizophyllaceae</taxon>
        <taxon>Schizophyllum</taxon>
    </lineage>
</organism>
<dbReference type="eggNOG" id="KOG3425">
    <property type="taxonomic scope" value="Eukaryota"/>
</dbReference>
<dbReference type="InParanoid" id="D8Q600"/>
<dbReference type="Gene3D" id="3.40.30.10">
    <property type="entry name" value="Glutaredoxin"/>
    <property type="match status" value="1"/>
</dbReference>
<dbReference type="InterPro" id="IPR036249">
    <property type="entry name" value="Thioredoxin-like_sf"/>
</dbReference>
<dbReference type="Proteomes" id="UP000007431">
    <property type="component" value="Unassembled WGS sequence"/>
</dbReference>
<dbReference type="SUPFAM" id="SSF52833">
    <property type="entry name" value="Thioredoxin-like"/>
    <property type="match status" value="1"/>
</dbReference>
<dbReference type="HOGENOM" id="CLU_120161_2_1_1"/>
<protein>
    <recommendedName>
        <fullName evidence="2">Thioredoxin domain-containing protein</fullName>
    </recommendedName>
</protein>
<accession>D8Q600</accession>
<gene>
    <name evidence="3" type="ORF">SCHCODRAFT_235145</name>
</gene>
<dbReference type="InterPro" id="IPR010357">
    <property type="entry name" value="TXNDC17_dom"/>
</dbReference>
<dbReference type="GeneID" id="9596488"/>
<name>D8Q600_SCHCM</name>
<dbReference type="KEGG" id="scm:SCHCO_02278749"/>
<comment type="similarity">
    <text evidence="1">Belongs to the thioredoxin family.</text>
</comment>
<evidence type="ECO:0000259" key="2">
    <source>
        <dbReference type="Pfam" id="PF06110"/>
    </source>
</evidence>
<dbReference type="PANTHER" id="PTHR12452:SF0">
    <property type="entry name" value="THIOREDOXIN DOMAIN-CONTAINING PROTEIN 17"/>
    <property type="match status" value="1"/>
</dbReference>
<dbReference type="AlphaFoldDB" id="D8Q600"/>
<dbReference type="GO" id="GO:0047134">
    <property type="term" value="F:protein-disulfide reductase [NAD(P)H] activity"/>
    <property type="evidence" value="ECO:0007669"/>
    <property type="project" value="InterPro"/>
</dbReference>
<dbReference type="Pfam" id="PF06110">
    <property type="entry name" value="TXD17-like_Trx"/>
    <property type="match status" value="1"/>
</dbReference>
<dbReference type="OrthoDB" id="78947at2759"/>
<evidence type="ECO:0000313" key="3">
    <source>
        <dbReference type="EMBL" id="EFI97499.1"/>
    </source>
</evidence>
<reference evidence="3 4" key="1">
    <citation type="journal article" date="2010" name="Nat. Biotechnol.">
        <title>Genome sequence of the model mushroom Schizophyllum commune.</title>
        <authorList>
            <person name="Ohm R.A."/>
            <person name="de Jong J.F."/>
            <person name="Lugones L.G."/>
            <person name="Aerts A."/>
            <person name="Kothe E."/>
            <person name="Stajich J.E."/>
            <person name="de Vries R.P."/>
            <person name="Record E."/>
            <person name="Levasseur A."/>
            <person name="Baker S.E."/>
            <person name="Bartholomew K.A."/>
            <person name="Coutinho P.M."/>
            <person name="Erdmann S."/>
            <person name="Fowler T.J."/>
            <person name="Gathman A.C."/>
            <person name="Lombard V."/>
            <person name="Henrissat B."/>
            <person name="Knabe N."/>
            <person name="Kuees U."/>
            <person name="Lilly W.W."/>
            <person name="Lindquist E."/>
            <person name="Lucas S."/>
            <person name="Magnuson J.K."/>
            <person name="Piumi F."/>
            <person name="Raudaskoski M."/>
            <person name="Salamov A."/>
            <person name="Schmutz J."/>
            <person name="Schwarze F.W.M.R."/>
            <person name="vanKuyk P.A."/>
            <person name="Horton J.S."/>
            <person name="Grigoriev I.V."/>
            <person name="Woesten H.A.B."/>
        </authorList>
    </citation>
    <scope>NUCLEOTIDE SEQUENCE [LARGE SCALE GENOMIC DNA]</scope>
    <source>
        <strain evidence="4">H4-8 / FGSC 9210</strain>
    </source>
</reference>
<dbReference type="InterPro" id="IPR045108">
    <property type="entry name" value="TXNDC17-like"/>
</dbReference>